<evidence type="ECO:0000313" key="6">
    <source>
        <dbReference type="EMBL" id="GBC07591.1"/>
    </source>
</evidence>
<reference evidence="6 7" key="1">
    <citation type="submission" date="2017-11" db="EMBL/GenBank/DDBJ databases">
        <title>The genome of Rhizophagus clarus HR1 reveals common genetic basis of auxotrophy among arbuscular mycorrhizal fungi.</title>
        <authorList>
            <person name="Kobayashi Y."/>
        </authorList>
    </citation>
    <scope>NUCLEOTIDE SEQUENCE [LARGE SCALE GENOMIC DNA]</scope>
    <source>
        <strain evidence="6 7">HR1</strain>
    </source>
</reference>
<dbReference type="Pfam" id="PF14604">
    <property type="entry name" value="SH3_9"/>
    <property type="match status" value="1"/>
</dbReference>
<feature type="domain" description="SH3" evidence="5">
    <location>
        <begin position="512"/>
        <end position="573"/>
    </location>
</feature>
<keyword evidence="4" id="KW-0812">Transmembrane</keyword>
<keyword evidence="4" id="KW-0472">Membrane</keyword>
<dbReference type="STRING" id="94130.A0A2Z6RZ88"/>
<name>A0A2Z6RZ88_9GLOM</name>
<feature type="transmembrane region" description="Helical" evidence="4">
    <location>
        <begin position="54"/>
        <end position="72"/>
    </location>
</feature>
<organism evidence="6 7">
    <name type="scientific">Rhizophagus clarus</name>
    <dbReference type="NCBI Taxonomy" id="94130"/>
    <lineage>
        <taxon>Eukaryota</taxon>
        <taxon>Fungi</taxon>
        <taxon>Fungi incertae sedis</taxon>
        <taxon>Mucoromycota</taxon>
        <taxon>Glomeromycotina</taxon>
        <taxon>Glomeromycetes</taxon>
        <taxon>Glomerales</taxon>
        <taxon>Glomeraceae</taxon>
        <taxon>Rhizophagus</taxon>
    </lineage>
</organism>
<evidence type="ECO:0000313" key="7">
    <source>
        <dbReference type="Proteomes" id="UP000247702"/>
    </source>
</evidence>
<gene>
    <name evidence="6" type="ORF">RclHR1_07550011</name>
</gene>
<keyword evidence="7" id="KW-1185">Reference proteome</keyword>
<feature type="region of interest" description="Disordered" evidence="3">
    <location>
        <begin position="487"/>
        <end position="509"/>
    </location>
</feature>
<dbReference type="InterPro" id="IPR036028">
    <property type="entry name" value="SH3-like_dom_sf"/>
</dbReference>
<dbReference type="AlphaFoldDB" id="A0A2Z6RZ88"/>
<proteinExistence type="predicted"/>
<dbReference type="PROSITE" id="PS50002">
    <property type="entry name" value="SH3"/>
    <property type="match status" value="1"/>
</dbReference>
<keyword evidence="4" id="KW-1133">Transmembrane helix</keyword>
<dbReference type="SMART" id="SM00326">
    <property type="entry name" value="SH3"/>
    <property type="match status" value="1"/>
</dbReference>
<dbReference type="SUPFAM" id="SSF50044">
    <property type="entry name" value="SH3-domain"/>
    <property type="match status" value="1"/>
</dbReference>
<protein>
    <recommendedName>
        <fullName evidence="5">SH3 domain-containing protein</fullName>
    </recommendedName>
</protein>
<dbReference type="EMBL" id="BEXD01004154">
    <property type="protein sequence ID" value="GBC07591.1"/>
    <property type="molecule type" value="Genomic_DNA"/>
</dbReference>
<evidence type="ECO:0000256" key="1">
    <source>
        <dbReference type="ARBA" id="ARBA00022443"/>
    </source>
</evidence>
<evidence type="ECO:0000256" key="4">
    <source>
        <dbReference type="SAM" id="Phobius"/>
    </source>
</evidence>
<accession>A0A2Z6RZ88</accession>
<feature type="region of interest" description="Disordered" evidence="3">
    <location>
        <begin position="645"/>
        <end position="717"/>
    </location>
</feature>
<feature type="transmembrane region" description="Helical" evidence="4">
    <location>
        <begin position="342"/>
        <end position="364"/>
    </location>
</feature>
<dbReference type="Proteomes" id="UP000247702">
    <property type="component" value="Unassembled WGS sequence"/>
</dbReference>
<sequence>MYANVCVNFSKPKLRRVSIFESYLSLLFIKTERLITPIKNAYTDEMSSKLKFKIILLNLIILLTFYPLASYSQAVKAPPCLPLTNTITCPAFSQYYISSASSQTLPSFQNSDGAIFDTNFDWLLNAENITVFDELIMNYVNTQYIKWKYKDDANSSLNMEMCSPEIASSFTVYARYTLTTICAYLVQGPQSKTCNTNNNSSLKERKLCKRTCKDHLASLQEIAYSPNVCITEIIVNIDKKFEDLNRWCENPQNSADDSENCISGEENELVNCGFQYDTRGLCSYCKSDNSNSCCNAAKDILECFQPSVSDSGPTILTPSNLPNDTSGIEASFDGKSNNASRLALVLGTIVGGCLVLGVIIFCCVKKQQGKGDRSSFFATPYFYFRPPNVDGHNQYGASTEMIGRRSHSSVTPNTPSNAGTGSLLSNISADLDMSVGTNNNYHYDNIYNTRDRGSRNIQGGYNLNVNNYNPDVTLNIPTSSPPLTQIANSSTTSIRSPHSDSGVLRGEREGGEEKSIVVVVFPYSAQLPDELELSLNDIIEVKQKFDDGWAVGINRNTGREGAFPNVCVVELDNTTGNVGDDNMPTTSYAEYNNTIGNGSESASRSISMAMAGESPYTTDSTLNDANNGNGDNIVSREGGGLIIFGESPTSSQLSDERSRQSLNNSVENLPRRYSSMRRMDEDESESGEIGEISQVRSNREDNDNYIEGFDGARDSFS</sequence>
<keyword evidence="1 2" id="KW-0728">SH3 domain</keyword>
<feature type="compositionally biased region" description="Polar residues" evidence="3">
    <location>
        <begin position="487"/>
        <end position="496"/>
    </location>
</feature>
<dbReference type="InterPro" id="IPR001452">
    <property type="entry name" value="SH3_domain"/>
</dbReference>
<dbReference type="Gene3D" id="2.30.30.40">
    <property type="entry name" value="SH3 Domains"/>
    <property type="match status" value="1"/>
</dbReference>
<evidence type="ECO:0000256" key="3">
    <source>
        <dbReference type="SAM" id="MobiDB-lite"/>
    </source>
</evidence>
<evidence type="ECO:0000259" key="5">
    <source>
        <dbReference type="PROSITE" id="PS50002"/>
    </source>
</evidence>
<evidence type="ECO:0000256" key="2">
    <source>
        <dbReference type="PROSITE-ProRule" id="PRU00192"/>
    </source>
</evidence>
<comment type="caution">
    <text evidence="6">The sequence shown here is derived from an EMBL/GenBank/DDBJ whole genome shotgun (WGS) entry which is preliminary data.</text>
</comment>